<reference evidence="2 3" key="1">
    <citation type="submission" date="2020-08" db="EMBL/GenBank/DDBJ databases">
        <title>Sequencing the genomes of 1000 actinobacteria strains.</title>
        <authorList>
            <person name="Klenk H.-P."/>
        </authorList>
    </citation>
    <scope>NUCLEOTIDE SEQUENCE [LARGE SCALE GENOMIC DNA]</scope>
    <source>
        <strain evidence="2 3">DSM 21948</strain>
    </source>
</reference>
<name>A0ABR6D398_9MICC</name>
<evidence type="ECO:0000313" key="3">
    <source>
        <dbReference type="Proteomes" id="UP000572670"/>
    </source>
</evidence>
<protein>
    <recommendedName>
        <fullName evidence="4">Toxin-antitoxin system HicB family antitoxin</fullName>
    </recommendedName>
</protein>
<feature type="region of interest" description="Disordered" evidence="1">
    <location>
        <begin position="1"/>
        <end position="22"/>
    </location>
</feature>
<organism evidence="2 3">
    <name type="scientific">Micrococcus yunnanensis</name>
    <dbReference type="NCBI Taxonomy" id="566027"/>
    <lineage>
        <taxon>Bacteria</taxon>
        <taxon>Bacillati</taxon>
        <taxon>Actinomycetota</taxon>
        <taxon>Actinomycetes</taxon>
        <taxon>Micrococcales</taxon>
        <taxon>Micrococcaceae</taxon>
        <taxon>Micrococcus</taxon>
    </lineage>
</organism>
<gene>
    <name evidence="2" type="ORF">HDA34_002347</name>
</gene>
<dbReference type="RefSeq" id="WP_087114226.1">
    <property type="nucleotide sequence ID" value="NZ_BAAAYW010000016.1"/>
</dbReference>
<evidence type="ECO:0000256" key="1">
    <source>
        <dbReference type="SAM" id="MobiDB-lite"/>
    </source>
</evidence>
<evidence type="ECO:0008006" key="4">
    <source>
        <dbReference type="Google" id="ProtNLM"/>
    </source>
</evidence>
<dbReference type="Proteomes" id="UP000572670">
    <property type="component" value="Unassembled WGS sequence"/>
</dbReference>
<comment type="caution">
    <text evidence="2">The sequence shown here is derived from an EMBL/GenBank/DDBJ whole genome shotgun (WGS) entry which is preliminary data.</text>
</comment>
<dbReference type="GeneID" id="93364625"/>
<dbReference type="EMBL" id="JACJIK010000002">
    <property type="protein sequence ID" value="MBA9060583.1"/>
    <property type="molecule type" value="Genomic_DNA"/>
</dbReference>
<evidence type="ECO:0000313" key="2">
    <source>
        <dbReference type="EMBL" id="MBA9060583.1"/>
    </source>
</evidence>
<sequence>MSPTTATPRRHRGGRPSRGDRFNVTARIPRSYEAKLHAWVEYTGESINDYVTALVTEHLDAHEIPEEHGQEAFDLKSA</sequence>
<keyword evidence="3" id="KW-1185">Reference proteome</keyword>
<proteinExistence type="predicted"/>
<accession>A0ABR6D398</accession>